<dbReference type="InterPro" id="IPR009091">
    <property type="entry name" value="RCC1/BLIP-II"/>
</dbReference>
<protein>
    <recommendedName>
        <fullName evidence="4">RCC1-like domain-containing protein</fullName>
    </recommendedName>
</protein>
<dbReference type="Gene3D" id="2.130.10.30">
    <property type="entry name" value="Regulator of chromosome condensation 1/beta-lactamase-inhibitor protein II"/>
    <property type="match status" value="2"/>
</dbReference>
<feature type="compositionally biased region" description="Polar residues" evidence="3">
    <location>
        <begin position="284"/>
        <end position="294"/>
    </location>
</feature>
<dbReference type="Pfam" id="PF25390">
    <property type="entry name" value="WD40_RLD"/>
    <property type="match status" value="1"/>
</dbReference>
<feature type="repeat" description="RCC1" evidence="2">
    <location>
        <begin position="54"/>
        <end position="110"/>
    </location>
</feature>
<dbReference type="InterPro" id="IPR058923">
    <property type="entry name" value="RCC1-like_dom"/>
</dbReference>
<dbReference type="PROSITE" id="PS00626">
    <property type="entry name" value="RCC1_2"/>
    <property type="match status" value="4"/>
</dbReference>
<keyword evidence="6" id="KW-1185">Reference proteome</keyword>
<evidence type="ECO:0000256" key="1">
    <source>
        <dbReference type="ARBA" id="ARBA00022737"/>
    </source>
</evidence>
<dbReference type="AlphaFoldDB" id="A0A8D0C2P8"/>
<feature type="domain" description="RCC1-like" evidence="4">
    <location>
        <begin position="2"/>
        <end position="311"/>
    </location>
</feature>
<dbReference type="PRINTS" id="PR00633">
    <property type="entry name" value="RCCNDNSATION"/>
</dbReference>
<feature type="repeat" description="RCC1" evidence="2">
    <location>
        <begin position="271"/>
        <end position="312"/>
    </location>
</feature>
<feature type="repeat" description="RCC1" evidence="2">
    <location>
        <begin position="163"/>
        <end position="215"/>
    </location>
</feature>
<evidence type="ECO:0000256" key="2">
    <source>
        <dbReference type="PROSITE-ProRule" id="PRU00235"/>
    </source>
</evidence>
<evidence type="ECO:0000313" key="6">
    <source>
        <dbReference type="Proteomes" id="UP000694421"/>
    </source>
</evidence>
<dbReference type="InterPro" id="IPR000408">
    <property type="entry name" value="Reg_chr_condens"/>
</dbReference>
<sequence length="312" mass="32663">MLHCWGSGSSGQLGLGRKGATEPGIPFRRGPDAGREVVQVACGERHTLFLRAGGGVFSCGDNTQGQLGRRTRAPGEQRCYVPEQVCSDLQSLAVTWVSCGKSHSLAVCSNGKVFSWGAGDLGQLGTEELKDCFIPKNIAGLSTHKIIQVACGHYHSVALAKDGRFFSWGQNTHGQLGIGKDVAVQASPRQVLSLHGIPLAQVAAGGAHSFALSVSGVVYGWGRNNTDQLGLTMSKPVEQIFKPHSIGALRCLDVIYVSCGDEHTAVLTKNGSVYTFGDNSAGQLGHSSSTNKSGPQKVGGIDAPVSHLACGR</sequence>
<dbReference type="GeneTree" id="ENSGT00940000162279"/>
<dbReference type="PROSITE" id="PS50012">
    <property type="entry name" value="RCC1_3"/>
    <property type="match status" value="6"/>
</dbReference>
<accession>A0A8D0C2P8</accession>
<feature type="repeat" description="RCC1" evidence="2">
    <location>
        <begin position="111"/>
        <end position="162"/>
    </location>
</feature>
<feature type="repeat" description="RCC1" evidence="2">
    <location>
        <begin position="1"/>
        <end position="53"/>
    </location>
</feature>
<evidence type="ECO:0000256" key="3">
    <source>
        <dbReference type="SAM" id="MobiDB-lite"/>
    </source>
</evidence>
<dbReference type="Ensembl" id="ENSSMRT00000019440.1">
    <property type="protein sequence ID" value="ENSSMRP00000016618.1"/>
    <property type="gene ID" value="ENSSMRG00000012951.1"/>
</dbReference>
<proteinExistence type="predicted"/>
<evidence type="ECO:0000313" key="5">
    <source>
        <dbReference type="Ensembl" id="ENSSMRP00000016618.1"/>
    </source>
</evidence>
<reference evidence="5" key="2">
    <citation type="submission" date="2025-09" db="UniProtKB">
        <authorList>
            <consortium name="Ensembl"/>
        </authorList>
    </citation>
    <scope>IDENTIFICATION</scope>
</reference>
<feature type="repeat" description="RCC1" evidence="2">
    <location>
        <begin position="216"/>
        <end position="270"/>
    </location>
</feature>
<evidence type="ECO:0000259" key="4">
    <source>
        <dbReference type="Pfam" id="PF25390"/>
    </source>
</evidence>
<dbReference type="PANTHER" id="PTHR22870">
    <property type="entry name" value="REGULATOR OF CHROMOSOME CONDENSATION"/>
    <property type="match status" value="1"/>
</dbReference>
<keyword evidence="1" id="KW-0677">Repeat</keyword>
<dbReference type="Proteomes" id="UP000694421">
    <property type="component" value="Unplaced"/>
</dbReference>
<feature type="region of interest" description="Disordered" evidence="3">
    <location>
        <begin position="284"/>
        <end position="303"/>
    </location>
</feature>
<feature type="compositionally biased region" description="Gly residues" evidence="3">
    <location>
        <begin position="8"/>
        <end position="17"/>
    </location>
</feature>
<dbReference type="InterPro" id="IPR051210">
    <property type="entry name" value="Ub_ligase/GEF_domain"/>
</dbReference>
<dbReference type="OMA" id="VFIQCKT"/>
<dbReference type="SUPFAM" id="SSF50985">
    <property type="entry name" value="RCC1/BLIP-II"/>
    <property type="match status" value="1"/>
</dbReference>
<organism evidence="5 6">
    <name type="scientific">Salvator merianae</name>
    <name type="common">Argentine black and white tegu</name>
    <name type="synonym">Tupinambis merianae</name>
    <dbReference type="NCBI Taxonomy" id="96440"/>
    <lineage>
        <taxon>Eukaryota</taxon>
        <taxon>Metazoa</taxon>
        <taxon>Chordata</taxon>
        <taxon>Craniata</taxon>
        <taxon>Vertebrata</taxon>
        <taxon>Euteleostomi</taxon>
        <taxon>Lepidosauria</taxon>
        <taxon>Squamata</taxon>
        <taxon>Bifurcata</taxon>
        <taxon>Unidentata</taxon>
        <taxon>Episquamata</taxon>
        <taxon>Laterata</taxon>
        <taxon>Teiioidea</taxon>
        <taxon>Teiidae</taxon>
        <taxon>Salvator</taxon>
    </lineage>
</organism>
<name>A0A8D0C2P8_SALMN</name>
<reference evidence="5" key="1">
    <citation type="submission" date="2025-08" db="UniProtKB">
        <authorList>
            <consortium name="Ensembl"/>
        </authorList>
    </citation>
    <scope>IDENTIFICATION</scope>
</reference>
<feature type="region of interest" description="Disordered" evidence="3">
    <location>
        <begin position="1"/>
        <end position="30"/>
    </location>
</feature>
<dbReference type="PANTHER" id="PTHR22870:SF408">
    <property type="entry name" value="OS09G0560450 PROTEIN"/>
    <property type="match status" value="1"/>
</dbReference>